<evidence type="ECO:0000256" key="14">
    <source>
        <dbReference type="PIRNR" id="PIRNR006769"/>
    </source>
</evidence>
<dbReference type="Gene3D" id="3.40.430.10">
    <property type="entry name" value="Dihydrofolate Reductase, subunit A"/>
    <property type="match status" value="1"/>
</dbReference>
<dbReference type="InterPro" id="IPR050765">
    <property type="entry name" value="Riboflavin_Biosynth_HTPR"/>
</dbReference>
<comment type="pathway">
    <text evidence="3 14">Cofactor biosynthesis; riboflavin biosynthesis; 5-amino-6-(D-ribitylamino)uracil from GTP: step 3/4.</text>
</comment>
<feature type="binding site" evidence="16">
    <location>
        <position position="196"/>
    </location>
    <ligand>
        <name>substrate</name>
    </ligand>
</feature>
<feature type="binding site" evidence="16">
    <location>
        <position position="166"/>
    </location>
    <ligand>
        <name>NADP(+)</name>
        <dbReference type="ChEBI" id="CHEBI:58349"/>
    </ligand>
</feature>
<proteinExistence type="inferred from homology"/>
<feature type="binding site" evidence="17">
    <location>
        <position position="52"/>
    </location>
    <ligand>
        <name>Zn(2+)</name>
        <dbReference type="ChEBI" id="CHEBI:29105"/>
        <note>catalytic</note>
    </ligand>
</feature>
<dbReference type="AlphaFoldDB" id="A0A1R4IF63"/>
<evidence type="ECO:0000256" key="13">
    <source>
        <dbReference type="ARBA" id="ARBA00049886"/>
    </source>
</evidence>
<comment type="similarity">
    <text evidence="4 14">In the N-terminal section; belongs to the cytidine and deoxycytidylate deaminase family.</text>
</comment>
<sequence length="371" mass="37562">MEHLTDEAAMDLAVAAALESVRGANPLVGAVLTAPDGQLLAVGRHRGAGTLHAEADALAAWAALRETDPQAAAVDPAACTLHVTLEPCDHTGRTGPCTGAVRAAGIGRLVYAVADPTGTSGGGAQTLRAAGLDVSGPTGHAGSLALTDRWRRARATGRPFVTAHLAQSLDGCAAAADGTSQWITSPASRAHAHAVRGRVDAIVVGTGTVLADDPRLTARDDDGSLASVQPVPVVMGHRRIPAGAALRGHPALAAGEEPLHLRSHDPAEVLAAIAAHPGPWPHGRGGCEHLLIEGGPTVLAAWIAADLVDELHVYTAPTFLGAGLPAVSGLAVDTLAHAVRWTPDSAEGGPVRPLGPDTWTHLRPATAAGKE</sequence>
<keyword evidence="9 14" id="KW-0521">NADP</keyword>
<feature type="binding site" evidence="17">
    <location>
        <position position="97"/>
    </location>
    <ligand>
        <name>Zn(2+)</name>
        <dbReference type="ChEBI" id="CHEBI:29105"/>
        <note>catalytic</note>
    </ligand>
</feature>
<comment type="similarity">
    <text evidence="5 14">In the C-terminal section; belongs to the HTP reductase family.</text>
</comment>
<evidence type="ECO:0000256" key="3">
    <source>
        <dbReference type="ARBA" id="ARBA00004910"/>
    </source>
</evidence>
<feature type="binding site" evidence="16">
    <location>
        <position position="219"/>
    </location>
    <ligand>
        <name>substrate</name>
    </ligand>
</feature>
<keyword evidence="6 14" id="KW-0686">Riboflavin biosynthesis</keyword>
<dbReference type="InterPro" id="IPR016193">
    <property type="entry name" value="Cytidine_deaminase-like"/>
</dbReference>
<dbReference type="PIRSF" id="PIRSF006769">
    <property type="entry name" value="RibD"/>
    <property type="match status" value="1"/>
</dbReference>
<dbReference type="InterPro" id="IPR002734">
    <property type="entry name" value="RibDG_C"/>
</dbReference>
<feature type="binding site" evidence="17">
    <location>
        <position position="88"/>
    </location>
    <ligand>
        <name>Zn(2+)</name>
        <dbReference type="ChEBI" id="CHEBI:29105"/>
        <note>catalytic</note>
    </ligand>
</feature>
<dbReference type="GO" id="GO:0008703">
    <property type="term" value="F:5-amino-6-(5-phosphoribosylamino)uracil reductase activity"/>
    <property type="evidence" value="ECO:0007669"/>
    <property type="project" value="UniProtKB-EC"/>
</dbReference>
<evidence type="ECO:0000256" key="2">
    <source>
        <dbReference type="ARBA" id="ARBA00004882"/>
    </source>
</evidence>
<evidence type="ECO:0000256" key="5">
    <source>
        <dbReference type="ARBA" id="ARBA00007417"/>
    </source>
</evidence>
<dbReference type="PANTHER" id="PTHR38011:SF7">
    <property type="entry name" value="2,5-DIAMINO-6-RIBOSYLAMINO-4(3H)-PYRIMIDINONE 5'-PHOSPHATE REDUCTASE"/>
    <property type="match status" value="1"/>
</dbReference>
<dbReference type="PANTHER" id="PTHR38011">
    <property type="entry name" value="DIHYDROFOLATE REDUCTASE FAMILY PROTEIN (AFU_ORTHOLOGUE AFUA_8G06820)"/>
    <property type="match status" value="1"/>
</dbReference>
<evidence type="ECO:0000256" key="9">
    <source>
        <dbReference type="ARBA" id="ARBA00022857"/>
    </source>
</evidence>
<comment type="function">
    <text evidence="1 14">Converts 2,5-diamino-6-(ribosylamino)-4(3h)-pyrimidinone 5'-phosphate into 5-amino-6-(ribosylamino)-2,4(1h,3h)-pyrimidinedione 5'-phosphate.</text>
</comment>
<feature type="binding site" evidence="16">
    <location>
        <position position="212"/>
    </location>
    <ligand>
        <name>NADP(+)</name>
        <dbReference type="ChEBI" id="CHEBI:58349"/>
    </ligand>
</feature>
<dbReference type="Pfam" id="PF01872">
    <property type="entry name" value="RibD_C"/>
    <property type="match status" value="1"/>
</dbReference>
<comment type="pathway">
    <text evidence="2 14">Cofactor biosynthesis; riboflavin biosynthesis; 5-amino-6-(D-ribitylamino)uracil from GTP: step 2/4.</text>
</comment>
<evidence type="ECO:0000313" key="21">
    <source>
        <dbReference type="Proteomes" id="UP000196230"/>
    </source>
</evidence>
<dbReference type="GO" id="GO:0009231">
    <property type="term" value="P:riboflavin biosynthetic process"/>
    <property type="evidence" value="ECO:0007669"/>
    <property type="project" value="UniProtKB-UniPathway"/>
</dbReference>
<dbReference type="SUPFAM" id="SSF53927">
    <property type="entry name" value="Cytidine deaminase-like"/>
    <property type="match status" value="1"/>
</dbReference>
<dbReference type="GO" id="GO:0008835">
    <property type="term" value="F:diaminohydroxyphosphoribosylaminopyrimidine deaminase activity"/>
    <property type="evidence" value="ECO:0007669"/>
    <property type="project" value="UniProtKB-EC"/>
</dbReference>
<evidence type="ECO:0000256" key="8">
    <source>
        <dbReference type="ARBA" id="ARBA00022833"/>
    </source>
</evidence>
<comment type="cofactor">
    <cofactor evidence="14 17">
        <name>Zn(2+)</name>
        <dbReference type="ChEBI" id="CHEBI:29105"/>
    </cofactor>
    <text evidence="14 17">Binds 1 zinc ion.</text>
</comment>
<keyword evidence="14 20" id="KW-0378">Hydrolase</keyword>
<gene>
    <name evidence="20" type="ORF">FM125_01715</name>
</gene>
<evidence type="ECO:0000256" key="6">
    <source>
        <dbReference type="ARBA" id="ARBA00022619"/>
    </source>
</evidence>
<dbReference type="InterPro" id="IPR016192">
    <property type="entry name" value="APOBEC/CMP_deaminase_Zn-bd"/>
</dbReference>
<dbReference type="GO" id="GO:0008270">
    <property type="term" value="F:zinc ion binding"/>
    <property type="evidence" value="ECO:0007669"/>
    <property type="project" value="InterPro"/>
</dbReference>
<dbReference type="Gene3D" id="3.40.140.10">
    <property type="entry name" value="Cytidine Deaminase, domain 2"/>
    <property type="match status" value="1"/>
</dbReference>
<dbReference type="InterPro" id="IPR002125">
    <property type="entry name" value="CMP_dCMP_dom"/>
</dbReference>
<feature type="binding site" evidence="16">
    <location>
        <position position="182"/>
    </location>
    <ligand>
        <name>NADP(+)</name>
        <dbReference type="ChEBI" id="CHEBI:58349"/>
    </ligand>
</feature>
<evidence type="ECO:0000256" key="15">
    <source>
        <dbReference type="PIRSR" id="PIRSR006769-1"/>
    </source>
</evidence>
<evidence type="ECO:0000256" key="4">
    <source>
        <dbReference type="ARBA" id="ARBA00005259"/>
    </source>
</evidence>
<feature type="active site" description="Proton donor" evidence="15">
    <location>
        <position position="54"/>
    </location>
</feature>
<dbReference type="Proteomes" id="UP000196230">
    <property type="component" value="Unassembled WGS sequence"/>
</dbReference>
<feature type="binding site" evidence="16">
    <location>
        <begin position="295"/>
        <end position="301"/>
    </location>
    <ligand>
        <name>NADP(+)</name>
        <dbReference type="ChEBI" id="CHEBI:58349"/>
    </ligand>
</feature>
<evidence type="ECO:0000259" key="19">
    <source>
        <dbReference type="PROSITE" id="PS51747"/>
    </source>
</evidence>
<dbReference type="InterPro" id="IPR024072">
    <property type="entry name" value="DHFR-like_dom_sf"/>
</dbReference>
<dbReference type="UniPathway" id="UPA00275">
    <property type="reaction ID" value="UER00401"/>
</dbReference>
<feature type="binding site" evidence="16">
    <location>
        <position position="180"/>
    </location>
    <ligand>
        <name>substrate</name>
    </ligand>
</feature>
<dbReference type="Pfam" id="PF00383">
    <property type="entry name" value="dCMP_cyt_deam_1"/>
    <property type="match status" value="1"/>
</dbReference>
<feature type="binding site" evidence="16">
    <location>
        <position position="208"/>
    </location>
    <ligand>
        <name>NADP(+)</name>
        <dbReference type="ChEBI" id="CHEBI:58349"/>
    </ligand>
</feature>
<dbReference type="EMBL" id="FUKP01000012">
    <property type="protein sequence ID" value="SJN17973.1"/>
    <property type="molecule type" value="Genomic_DNA"/>
</dbReference>
<evidence type="ECO:0000256" key="16">
    <source>
        <dbReference type="PIRSR" id="PIRSR006769-2"/>
    </source>
</evidence>
<protein>
    <recommendedName>
        <fullName evidence="14">Riboflavin biosynthesis protein RibD</fullName>
    </recommendedName>
    <domain>
        <recommendedName>
            <fullName evidence="14">Diaminohydroxyphosphoribosylaminopyrimidine deaminase</fullName>
            <shortName evidence="14">DRAP deaminase</shortName>
            <ecNumber evidence="14">3.5.4.26</ecNumber>
        </recommendedName>
        <alternativeName>
            <fullName evidence="14">Riboflavin-specific deaminase</fullName>
        </alternativeName>
    </domain>
    <domain>
        <recommendedName>
            <fullName evidence="14">5-amino-6-(5-phosphoribosylamino)uracil reductase</fullName>
            <ecNumber evidence="14">1.1.1.193</ecNumber>
        </recommendedName>
        <alternativeName>
            <fullName evidence="14">HTP reductase</fullName>
        </alternativeName>
    </domain>
</protein>
<feature type="domain" description="CMP/dCMP-type deaminase" evidence="19">
    <location>
        <begin position="4"/>
        <end position="135"/>
    </location>
</feature>
<name>A0A1R4IF63_9MICC</name>
<evidence type="ECO:0000256" key="17">
    <source>
        <dbReference type="PIRSR" id="PIRSR006769-3"/>
    </source>
</evidence>
<feature type="binding site" evidence="16">
    <location>
        <position position="293"/>
    </location>
    <ligand>
        <name>substrate</name>
    </ligand>
</feature>
<evidence type="ECO:0000256" key="18">
    <source>
        <dbReference type="SAM" id="MobiDB-lite"/>
    </source>
</evidence>
<comment type="catalytic activity">
    <reaction evidence="12 14">
        <text>5-amino-6-(5-phospho-D-ribitylamino)uracil + NADP(+) = 5-amino-6-(5-phospho-D-ribosylamino)uracil + NADPH + H(+)</text>
        <dbReference type="Rhea" id="RHEA:17845"/>
        <dbReference type="ChEBI" id="CHEBI:15378"/>
        <dbReference type="ChEBI" id="CHEBI:57783"/>
        <dbReference type="ChEBI" id="CHEBI:58349"/>
        <dbReference type="ChEBI" id="CHEBI:58421"/>
        <dbReference type="ChEBI" id="CHEBI:58453"/>
        <dbReference type="EC" id="1.1.1.193"/>
    </reaction>
</comment>
<dbReference type="PROSITE" id="PS00903">
    <property type="entry name" value="CYT_DCMP_DEAMINASES_1"/>
    <property type="match status" value="1"/>
</dbReference>
<reference evidence="20 21" key="1">
    <citation type="submission" date="2017-02" db="EMBL/GenBank/DDBJ databases">
        <authorList>
            <person name="Peterson S.W."/>
        </authorList>
    </citation>
    <scope>NUCLEOTIDE SEQUENCE [LARGE SCALE GENOMIC DNA]</scope>
    <source>
        <strain evidence="20 21">2B3F</strain>
    </source>
</reference>
<keyword evidence="7 14" id="KW-0479">Metal-binding</keyword>
<dbReference type="RefSeq" id="WP_087133451.1">
    <property type="nucleotide sequence ID" value="NZ_FUKP01000012.1"/>
</dbReference>
<keyword evidence="10 14" id="KW-0560">Oxidoreductase</keyword>
<organism evidence="20 21">
    <name type="scientific">Micrococcus lylae</name>
    <dbReference type="NCBI Taxonomy" id="1273"/>
    <lineage>
        <taxon>Bacteria</taxon>
        <taxon>Bacillati</taxon>
        <taxon>Actinomycetota</taxon>
        <taxon>Actinomycetes</taxon>
        <taxon>Micrococcales</taxon>
        <taxon>Micrococcaceae</taxon>
        <taxon>Micrococcus</taxon>
    </lineage>
</organism>
<feature type="region of interest" description="Disordered" evidence="18">
    <location>
        <begin position="345"/>
        <end position="371"/>
    </location>
</feature>
<evidence type="ECO:0000256" key="11">
    <source>
        <dbReference type="ARBA" id="ARBA00023268"/>
    </source>
</evidence>
<comment type="catalytic activity">
    <reaction evidence="13 14">
        <text>2,5-diamino-6-hydroxy-4-(5-phosphoribosylamino)-pyrimidine + H2O + H(+) = 5-amino-6-(5-phospho-D-ribosylamino)uracil + NH4(+)</text>
        <dbReference type="Rhea" id="RHEA:21868"/>
        <dbReference type="ChEBI" id="CHEBI:15377"/>
        <dbReference type="ChEBI" id="CHEBI:15378"/>
        <dbReference type="ChEBI" id="CHEBI:28938"/>
        <dbReference type="ChEBI" id="CHEBI:58453"/>
        <dbReference type="ChEBI" id="CHEBI:58614"/>
        <dbReference type="EC" id="3.5.4.26"/>
    </reaction>
</comment>
<evidence type="ECO:0000256" key="12">
    <source>
        <dbReference type="ARBA" id="ARBA00049861"/>
    </source>
</evidence>
<evidence type="ECO:0000256" key="7">
    <source>
        <dbReference type="ARBA" id="ARBA00022723"/>
    </source>
</evidence>
<dbReference type="NCBIfam" id="TIGR00326">
    <property type="entry name" value="eubact_ribD"/>
    <property type="match status" value="1"/>
</dbReference>
<keyword evidence="8 14" id="KW-0862">Zinc</keyword>
<evidence type="ECO:0000313" key="20">
    <source>
        <dbReference type="EMBL" id="SJN17973.1"/>
    </source>
</evidence>
<dbReference type="InterPro" id="IPR004794">
    <property type="entry name" value="Eubact_RibD"/>
</dbReference>
<dbReference type="PROSITE" id="PS51747">
    <property type="entry name" value="CYT_DCMP_DEAMINASES_2"/>
    <property type="match status" value="1"/>
</dbReference>
<keyword evidence="11" id="KW-0511">Multifunctional enzyme</keyword>
<accession>A0A1R4IF63</accession>
<dbReference type="EC" id="1.1.1.193" evidence="14"/>
<evidence type="ECO:0000256" key="10">
    <source>
        <dbReference type="ARBA" id="ARBA00023002"/>
    </source>
</evidence>
<dbReference type="EC" id="3.5.4.26" evidence="14"/>
<evidence type="ECO:0000256" key="1">
    <source>
        <dbReference type="ARBA" id="ARBA00002151"/>
    </source>
</evidence>
<feature type="binding site" evidence="16">
    <location>
        <position position="216"/>
    </location>
    <ligand>
        <name>substrate</name>
    </ligand>
</feature>
<dbReference type="SUPFAM" id="SSF53597">
    <property type="entry name" value="Dihydrofolate reductase-like"/>
    <property type="match status" value="1"/>
</dbReference>